<sequence length="461" mass="49417">MTPSPLPEHALAVASKGSLNIIIRAMSVTATSANELSKATRRRAIIAATIGNGLEWFDFTVYSFFAVIIAKLFFPTGNDMTSFLLTVATFGVGFFMRPVGAIVLGVYADRVGRKAALTLTILMMALGTAIIGLAPTYDSIGLWAPALIVLARLIQGFSAGGEVGGATAFLIEHAPDEERGMYASWQQASQGISFMLGAAMGALVTNGLDQAQIDAWGWRIPFLFGLLIGPVGMYIRSHLEEPPEFEARQAERRASNVKFSPLSQVLRDHPREVLAGLGVTILWTVCTYVLVFYMPSYAKQQLGLPLGATFQSTAICGAIILVLCPLMGMLSDRVGRKRMLGVVALAIGVLAYPLFHWLNVSPTTATLLQVQIVLGILLAAFTGPAPAVLAEQFPTEVRSTGLSLAYNFAVTIFGGFAPLIVTWLIESTHNKLAPAYYVIAAAAISFVALVFMHDRTGKKLA</sequence>
<dbReference type="EMBL" id="CP000352">
    <property type="protein sequence ID" value="ABF10275.1"/>
    <property type="molecule type" value="Genomic_DNA"/>
</dbReference>
<dbReference type="GO" id="GO:0005886">
    <property type="term" value="C:plasma membrane"/>
    <property type="evidence" value="ECO:0007669"/>
    <property type="project" value="UniProtKB-SubCell"/>
</dbReference>
<organism evidence="11 12">
    <name type="scientific">Cupriavidus metallidurans (strain ATCC 43123 / DSM 2839 / NBRC 102507 / CH34)</name>
    <name type="common">Ralstonia metallidurans</name>
    <dbReference type="NCBI Taxonomy" id="266264"/>
    <lineage>
        <taxon>Bacteria</taxon>
        <taxon>Pseudomonadati</taxon>
        <taxon>Pseudomonadota</taxon>
        <taxon>Betaproteobacteria</taxon>
        <taxon>Burkholderiales</taxon>
        <taxon>Burkholderiaceae</taxon>
        <taxon>Cupriavidus</taxon>
    </lineage>
</organism>
<dbReference type="Gene3D" id="1.20.1250.20">
    <property type="entry name" value="MFS general substrate transporter like domains"/>
    <property type="match status" value="2"/>
</dbReference>
<keyword evidence="12" id="KW-1185">Reference proteome</keyword>
<comment type="similarity">
    <text evidence="2">Belongs to the major facilitator superfamily. Metabolite:H+ Symporter (MHS) family (TC 2.A.1.6) family.</text>
</comment>
<gene>
    <name evidence="11" type="primary">proP</name>
    <name evidence="11" type="ordered locus">Rmet_3403</name>
</gene>
<protein>
    <submittedName>
        <fullName evidence="11">Proline/glycine betaine transporter: Permease of the major facilitator superfamily (MFS) MFS transporter, MHS family</fullName>
    </submittedName>
</protein>
<dbReference type="STRING" id="266264.Rmet_3403"/>
<dbReference type="PROSITE" id="PS00217">
    <property type="entry name" value="SUGAR_TRANSPORT_2"/>
    <property type="match status" value="1"/>
</dbReference>
<dbReference type="Pfam" id="PF07690">
    <property type="entry name" value="MFS_1"/>
    <property type="match status" value="1"/>
</dbReference>
<dbReference type="eggNOG" id="COG0477">
    <property type="taxonomic scope" value="Bacteria"/>
</dbReference>
<dbReference type="GO" id="GO:0015293">
    <property type="term" value="F:symporter activity"/>
    <property type="evidence" value="ECO:0007669"/>
    <property type="project" value="UniProtKB-KW"/>
</dbReference>
<evidence type="ECO:0000256" key="9">
    <source>
        <dbReference type="SAM" id="Phobius"/>
    </source>
</evidence>
<feature type="transmembrane region" description="Helical" evidence="9">
    <location>
        <begin position="82"/>
        <end position="108"/>
    </location>
</feature>
<feature type="transmembrane region" description="Helical" evidence="9">
    <location>
        <begin position="44"/>
        <end position="70"/>
    </location>
</feature>
<dbReference type="FunFam" id="1.20.1250.20:FF:000001">
    <property type="entry name" value="Dicarboxylate MFS transporter"/>
    <property type="match status" value="1"/>
</dbReference>
<evidence type="ECO:0000256" key="5">
    <source>
        <dbReference type="ARBA" id="ARBA00022692"/>
    </source>
</evidence>
<evidence type="ECO:0000259" key="10">
    <source>
        <dbReference type="PROSITE" id="PS50850"/>
    </source>
</evidence>
<dbReference type="InterPro" id="IPR051084">
    <property type="entry name" value="H+-coupled_symporters"/>
</dbReference>
<keyword evidence="8 9" id="KW-0472">Membrane</keyword>
<evidence type="ECO:0000256" key="4">
    <source>
        <dbReference type="ARBA" id="ARBA00022475"/>
    </source>
</evidence>
<feature type="transmembrane region" description="Helical" evidence="9">
    <location>
        <begin position="339"/>
        <end position="358"/>
    </location>
</feature>
<dbReference type="Proteomes" id="UP000002429">
    <property type="component" value="Chromosome"/>
</dbReference>
<dbReference type="PROSITE" id="PS50850">
    <property type="entry name" value="MFS"/>
    <property type="match status" value="1"/>
</dbReference>
<dbReference type="InterPro" id="IPR005829">
    <property type="entry name" value="Sugar_transporter_CS"/>
</dbReference>
<feature type="transmembrane region" description="Helical" evidence="9">
    <location>
        <begin position="402"/>
        <end position="423"/>
    </location>
</feature>
<keyword evidence="4" id="KW-1003">Cell membrane</keyword>
<dbReference type="PANTHER" id="PTHR43528:SF8">
    <property type="entry name" value="BLR0239 PROTEIN"/>
    <property type="match status" value="1"/>
</dbReference>
<keyword evidence="5 9" id="KW-0812">Transmembrane</keyword>
<dbReference type="InterPro" id="IPR011701">
    <property type="entry name" value="MFS"/>
</dbReference>
<dbReference type="HOGENOM" id="CLU_001265_39_0_4"/>
<accession>Q1LHV1</accession>
<evidence type="ECO:0000256" key="6">
    <source>
        <dbReference type="ARBA" id="ARBA00022847"/>
    </source>
</evidence>
<evidence type="ECO:0000256" key="2">
    <source>
        <dbReference type="ARBA" id="ARBA00008240"/>
    </source>
</evidence>
<keyword evidence="3" id="KW-0813">Transport</keyword>
<dbReference type="PROSITE" id="PS00216">
    <property type="entry name" value="SUGAR_TRANSPORT_1"/>
    <property type="match status" value="2"/>
</dbReference>
<evidence type="ECO:0000256" key="7">
    <source>
        <dbReference type="ARBA" id="ARBA00022989"/>
    </source>
</evidence>
<feature type="transmembrane region" description="Helical" evidence="9">
    <location>
        <begin position="370"/>
        <end position="390"/>
    </location>
</feature>
<evidence type="ECO:0000313" key="12">
    <source>
        <dbReference type="Proteomes" id="UP000002429"/>
    </source>
</evidence>
<evidence type="ECO:0000256" key="3">
    <source>
        <dbReference type="ARBA" id="ARBA00022448"/>
    </source>
</evidence>
<dbReference type="KEGG" id="rme:Rmet_3403"/>
<feature type="transmembrane region" description="Helical" evidence="9">
    <location>
        <begin position="273"/>
        <end position="294"/>
    </location>
</feature>
<dbReference type="AlphaFoldDB" id="Q1LHV1"/>
<feature type="transmembrane region" description="Helical" evidence="9">
    <location>
        <begin position="115"/>
        <end position="137"/>
    </location>
</feature>
<dbReference type="SUPFAM" id="SSF103473">
    <property type="entry name" value="MFS general substrate transporter"/>
    <property type="match status" value="1"/>
</dbReference>
<dbReference type="InterPro" id="IPR020846">
    <property type="entry name" value="MFS_dom"/>
</dbReference>
<proteinExistence type="inferred from homology"/>
<feature type="domain" description="Major facilitator superfamily (MFS) profile" evidence="10">
    <location>
        <begin position="44"/>
        <end position="457"/>
    </location>
</feature>
<name>Q1LHV1_CUPMC</name>
<reference evidence="12" key="1">
    <citation type="journal article" date="2010" name="PLoS ONE">
        <title>The complete genome sequence of Cupriavidus metallidurans strain CH34, a master survivalist in harsh and anthropogenic environments.</title>
        <authorList>
            <person name="Janssen P.J."/>
            <person name="Van Houdt R."/>
            <person name="Moors H."/>
            <person name="Monsieurs P."/>
            <person name="Morin N."/>
            <person name="Michaux A."/>
            <person name="Benotmane M.A."/>
            <person name="Leys N."/>
            <person name="Vallaeys T."/>
            <person name="Lapidus A."/>
            <person name="Monchy S."/>
            <person name="Medigue C."/>
            <person name="Taghavi S."/>
            <person name="McCorkle S."/>
            <person name="Dunn J."/>
            <person name="van der Lelie D."/>
            <person name="Mergeay M."/>
        </authorList>
    </citation>
    <scope>NUCLEOTIDE SEQUENCE [LARGE SCALE GENOMIC DNA]</scope>
    <source>
        <strain evidence="12">ATCC 43123 / DSM 2839 / NBRC 102507 / CH34</strain>
    </source>
</reference>
<dbReference type="PANTHER" id="PTHR43528">
    <property type="entry name" value="ALPHA-KETOGLUTARATE PERMEASE"/>
    <property type="match status" value="1"/>
</dbReference>
<evidence type="ECO:0000313" key="11">
    <source>
        <dbReference type="EMBL" id="ABF10275.1"/>
    </source>
</evidence>
<feature type="transmembrane region" description="Helical" evidence="9">
    <location>
        <begin position="216"/>
        <end position="235"/>
    </location>
</feature>
<evidence type="ECO:0000256" key="8">
    <source>
        <dbReference type="ARBA" id="ARBA00023136"/>
    </source>
</evidence>
<feature type="transmembrane region" description="Helical" evidence="9">
    <location>
        <begin position="306"/>
        <end position="327"/>
    </location>
</feature>
<keyword evidence="6" id="KW-0769">Symport</keyword>
<dbReference type="InterPro" id="IPR036259">
    <property type="entry name" value="MFS_trans_sf"/>
</dbReference>
<feature type="transmembrane region" description="Helical" evidence="9">
    <location>
        <begin position="435"/>
        <end position="452"/>
    </location>
</feature>
<comment type="subcellular location">
    <subcellularLocation>
        <location evidence="1">Cell membrane</location>
        <topology evidence="1">Multi-pass membrane protein</topology>
    </subcellularLocation>
</comment>
<evidence type="ECO:0000256" key="1">
    <source>
        <dbReference type="ARBA" id="ARBA00004651"/>
    </source>
</evidence>
<keyword evidence="7 9" id="KW-1133">Transmembrane helix</keyword>